<feature type="compositionally biased region" description="Pro residues" evidence="8">
    <location>
        <begin position="12"/>
        <end position="22"/>
    </location>
</feature>
<feature type="transmembrane region" description="Helical" evidence="9">
    <location>
        <begin position="158"/>
        <end position="179"/>
    </location>
</feature>
<evidence type="ECO:0000256" key="3">
    <source>
        <dbReference type="ARBA" id="ARBA00022448"/>
    </source>
</evidence>
<dbReference type="Pfam" id="PF07690">
    <property type="entry name" value="MFS_1"/>
    <property type="match status" value="1"/>
</dbReference>
<feature type="transmembrane region" description="Helical" evidence="9">
    <location>
        <begin position="379"/>
        <end position="398"/>
    </location>
</feature>
<feature type="transmembrane region" description="Helical" evidence="9">
    <location>
        <begin position="99"/>
        <end position="118"/>
    </location>
</feature>
<name>A0A1M6QQ85_9FIRM</name>
<organism evidence="11 12">
    <name type="scientific">Desulforamulus aeronauticus DSM 10349</name>
    <dbReference type="NCBI Taxonomy" id="1121421"/>
    <lineage>
        <taxon>Bacteria</taxon>
        <taxon>Bacillati</taxon>
        <taxon>Bacillota</taxon>
        <taxon>Clostridia</taxon>
        <taxon>Eubacteriales</taxon>
        <taxon>Peptococcaceae</taxon>
        <taxon>Desulforamulus</taxon>
    </lineage>
</organism>
<dbReference type="PANTHER" id="PTHR42718:SF9">
    <property type="entry name" value="MAJOR FACILITATOR SUPERFAMILY MULTIDRUG TRANSPORTER MFSC"/>
    <property type="match status" value="1"/>
</dbReference>
<keyword evidence="5 9" id="KW-0812">Transmembrane</keyword>
<evidence type="ECO:0000256" key="6">
    <source>
        <dbReference type="ARBA" id="ARBA00022989"/>
    </source>
</evidence>
<feature type="transmembrane region" description="Helical" evidence="9">
    <location>
        <begin position="347"/>
        <end position="367"/>
    </location>
</feature>
<dbReference type="PANTHER" id="PTHR42718">
    <property type="entry name" value="MAJOR FACILITATOR SUPERFAMILY MULTIDRUG TRANSPORTER MFSC"/>
    <property type="match status" value="1"/>
</dbReference>
<evidence type="ECO:0000256" key="7">
    <source>
        <dbReference type="ARBA" id="ARBA00023136"/>
    </source>
</evidence>
<feature type="region of interest" description="Disordered" evidence="8">
    <location>
        <begin position="1"/>
        <end position="25"/>
    </location>
</feature>
<evidence type="ECO:0000256" key="2">
    <source>
        <dbReference type="ARBA" id="ARBA00008537"/>
    </source>
</evidence>
<dbReference type="InterPro" id="IPR011701">
    <property type="entry name" value="MFS"/>
</dbReference>
<evidence type="ECO:0000259" key="10">
    <source>
        <dbReference type="PROSITE" id="PS50850"/>
    </source>
</evidence>
<dbReference type="InterPro" id="IPR036259">
    <property type="entry name" value="MFS_trans_sf"/>
</dbReference>
<dbReference type="Gene3D" id="1.20.1720.10">
    <property type="entry name" value="Multidrug resistance protein D"/>
    <property type="match status" value="1"/>
</dbReference>
<evidence type="ECO:0000313" key="12">
    <source>
        <dbReference type="Proteomes" id="UP000183997"/>
    </source>
</evidence>
<comment type="similarity">
    <text evidence="2">Belongs to the major facilitator superfamily. EmrB family.</text>
</comment>
<feature type="transmembrane region" description="Helical" evidence="9">
    <location>
        <begin position="185"/>
        <end position="207"/>
    </location>
</feature>
<feature type="transmembrane region" description="Helical" evidence="9">
    <location>
        <begin position="290"/>
        <end position="311"/>
    </location>
</feature>
<dbReference type="InterPro" id="IPR004638">
    <property type="entry name" value="EmrB-like"/>
</dbReference>
<proteinExistence type="inferred from homology"/>
<dbReference type="SUPFAM" id="SSF103473">
    <property type="entry name" value="MFS general substrate transporter"/>
    <property type="match status" value="1"/>
</dbReference>
<feature type="transmembrane region" description="Helical" evidence="9">
    <location>
        <begin position="504"/>
        <end position="522"/>
    </location>
</feature>
<dbReference type="Gene3D" id="1.20.1250.20">
    <property type="entry name" value="MFS general substrate transporter like domains"/>
    <property type="match status" value="1"/>
</dbReference>
<evidence type="ECO:0000256" key="5">
    <source>
        <dbReference type="ARBA" id="ARBA00022692"/>
    </source>
</evidence>
<dbReference type="InterPro" id="IPR020846">
    <property type="entry name" value="MFS_dom"/>
</dbReference>
<keyword evidence="7 9" id="KW-0472">Membrane</keyword>
<feature type="domain" description="Major facilitator superfamily (MFS) profile" evidence="10">
    <location>
        <begin position="33"/>
        <end position="526"/>
    </location>
</feature>
<dbReference type="GO" id="GO:0005886">
    <property type="term" value="C:plasma membrane"/>
    <property type="evidence" value="ECO:0007669"/>
    <property type="project" value="UniProtKB-SubCell"/>
</dbReference>
<sequence>MSEHHNSTPSPGDTPPGPPTGTPPTGQSIPWGPLLILVIGAFMAILDSSIVNVALPRFMTLFGSSAEDIQWILTGYMLTSGVVVPITGYLGDRFGNKRMYIWSVAAFTLGSLLCGLAWSTNSLTIFRVIQAIGGGMIIPISMSMIYRIIPRDKIGMALGIWGIAAIMAPAIGPTLGGYLVDKFSWHWIFTINIPIGIAAIMLSLTYLEETPVQKDLKPDLLGILLSSVCCFALLLALSEGQDKGWTSQYIVTLFIISGFTLLLFVMWELQTPNPLIDLRLLRNTVFAASLLATCISTVGLFSAIFLIPIYAQNLLGYTPMETGLMMMPMALVTGFMMPISGKLFDKFGAFWLGMVGMSIVVVLTYYLHTLSLDTSYRHLQVILSIRALGLGLANMPLTTAGMNTIPRFLVGRASALNNTVRQIAASMGIAYLTYVMMQRQTYHTAIFSEKISVDSPATQMALAGMKGVLVTSGISGAGSEQGSLSIISGLVARQSFMNALNDTFVVSAYIVALVLPLMFLLSKKRVEQERKRQEAKQLPPSPLIGQ</sequence>
<feature type="transmembrane region" description="Helical" evidence="9">
    <location>
        <begin position="249"/>
        <end position="269"/>
    </location>
</feature>
<dbReference type="STRING" id="1121421.SAMN02745123_01121"/>
<evidence type="ECO:0000256" key="8">
    <source>
        <dbReference type="SAM" id="MobiDB-lite"/>
    </source>
</evidence>
<dbReference type="PROSITE" id="PS50850">
    <property type="entry name" value="MFS"/>
    <property type="match status" value="1"/>
</dbReference>
<dbReference type="AlphaFoldDB" id="A0A1M6QQ85"/>
<comment type="subcellular location">
    <subcellularLocation>
        <location evidence="1">Cell membrane</location>
        <topology evidence="1">Multi-pass membrane protein</topology>
    </subcellularLocation>
</comment>
<evidence type="ECO:0000256" key="9">
    <source>
        <dbReference type="SAM" id="Phobius"/>
    </source>
</evidence>
<keyword evidence="3" id="KW-0813">Transport</keyword>
<dbReference type="PRINTS" id="PR01036">
    <property type="entry name" value="TCRTETB"/>
</dbReference>
<dbReference type="EMBL" id="FRAR01000009">
    <property type="protein sequence ID" value="SHK22421.1"/>
    <property type="molecule type" value="Genomic_DNA"/>
</dbReference>
<accession>A0A1M6QQ85</accession>
<dbReference type="NCBIfam" id="TIGR00711">
    <property type="entry name" value="efflux_EmrB"/>
    <property type="match status" value="1"/>
</dbReference>
<protein>
    <submittedName>
        <fullName evidence="11">Drug resistance transporter, EmrB/QacA subfamily</fullName>
    </submittedName>
</protein>
<feature type="transmembrane region" description="Helical" evidence="9">
    <location>
        <begin position="124"/>
        <end position="146"/>
    </location>
</feature>
<gene>
    <name evidence="11" type="ORF">SAMN02745123_01121</name>
</gene>
<dbReference type="GO" id="GO:0022857">
    <property type="term" value="F:transmembrane transporter activity"/>
    <property type="evidence" value="ECO:0007669"/>
    <property type="project" value="InterPro"/>
</dbReference>
<reference evidence="12" key="1">
    <citation type="submission" date="2016-11" db="EMBL/GenBank/DDBJ databases">
        <authorList>
            <person name="Varghese N."/>
            <person name="Submissions S."/>
        </authorList>
    </citation>
    <scope>NUCLEOTIDE SEQUENCE [LARGE SCALE GENOMIC DNA]</scope>
    <source>
        <strain evidence="12">DSM 10349</strain>
    </source>
</reference>
<dbReference type="Proteomes" id="UP000183997">
    <property type="component" value="Unassembled WGS sequence"/>
</dbReference>
<feature type="transmembrane region" description="Helical" evidence="9">
    <location>
        <begin position="323"/>
        <end position="340"/>
    </location>
</feature>
<feature type="transmembrane region" description="Helical" evidence="9">
    <location>
        <begin position="34"/>
        <end position="59"/>
    </location>
</feature>
<evidence type="ECO:0000256" key="1">
    <source>
        <dbReference type="ARBA" id="ARBA00004651"/>
    </source>
</evidence>
<evidence type="ECO:0000256" key="4">
    <source>
        <dbReference type="ARBA" id="ARBA00022475"/>
    </source>
</evidence>
<feature type="transmembrane region" description="Helical" evidence="9">
    <location>
        <begin position="71"/>
        <end position="90"/>
    </location>
</feature>
<dbReference type="CDD" id="cd17503">
    <property type="entry name" value="MFS_LmrB_MDR_like"/>
    <property type="match status" value="1"/>
</dbReference>
<keyword evidence="12" id="KW-1185">Reference proteome</keyword>
<keyword evidence="4" id="KW-1003">Cell membrane</keyword>
<feature type="transmembrane region" description="Helical" evidence="9">
    <location>
        <begin position="219"/>
        <end position="237"/>
    </location>
</feature>
<keyword evidence="6 9" id="KW-1133">Transmembrane helix</keyword>
<evidence type="ECO:0000313" key="11">
    <source>
        <dbReference type="EMBL" id="SHK22421.1"/>
    </source>
</evidence>